<keyword evidence="7" id="KW-0653">Protein transport</keyword>
<keyword evidence="6 8" id="KW-0472">Membrane</keyword>
<dbReference type="Pfam" id="PF02472">
    <property type="entry name" value="ExbD"/>
    <property type="match status" value="1"/>
</dbReference>
<gene>
    <name evidence="9" type="ORF">FSB76_20210</name>
</gene>
<comment type="subcellular location">
    <subcellularLocation>
        <location evidence="1">Cell membrane</location>
        <topology evidence="1">Single-pass membrane protein</topology>
    </subcellularLocation>
    <subcellularLocation>
        <location evidence="7">Cell membrane</location>
        <topology evidence="7">Single-pass type II membrane protein</topology>
    </subcellularLocation>
</comment>
<evidence type="ECO:0000256" key="2">
    <source>
        <dbReference type="ARBA" id="ARBA00005811"/>
    </source>
</evidence>
<dbReference type="RefSeq" id="WP_147056508.1">
    <property type="nucleotide sequence ID" value="NZ_CP042437.1"/>
</dbReference>
<evidence type="ECO:0000256" key="5">
    <source>
        <dbReference type="ARBA" id="ARBA00022989"/>
    </source>
</evidence>
<evidence type="ECO:0000313" key="9">
    <source>
        <dbReference type="EMBL" id="QEC78146.1"/>
    </source>
</evidence>
<name>A0A5B8W5C4_9SPHI</name>
<dbReference type="GO" id="GO:0022857">
    <property type="term" value="F:transmembrane transporter activity"/>
    <property type="evidence" value="ECO:0007669"/>
    <property type="project" value="InterPro"/>
</dbReference>
<feature type="transmembrane region" description="Helical" evidence="8">
    <location>
        <begin position="26"/>
        <end position="47"/>
    </location>
</feature>
<dbReference type="Proteomes" id="UP000321362">
    <property type="component" value="Chromosome"/>
</dbReference>
<evidence type="ECO:0000256" key="8">
    <source>
        <dbReference type="SAM" id="Phobius"/>
    </source>
</evidence>
<keyword evidence="3" id="KW-1003">Cell membrane</keyword>
<dbReference type="InterPro" id="IPR003400">
    <property type="entry name" value="ExbD"/>
</dbReference>
<dbReference type="EMBL" id="CP042437">
    <property type="protein sequence ID" value="QEC78146.1"/>
    <property type="molecule type" value="Genomic_DNA"/>
</dbReference>
<evidence type="ECO:0000256" key="7">
    <source>
        <dbReference type="RuleBase" id="RU003879"/>
    </source>
</evidence>
<evidence type="ECO:0000256" key="4">
    <source>
        <dbReference type="ARBA" id="ARBA00022692"/>
    </source>
</evidence>
<evidence type="ECO:0000313" key="10">
    <source>
        <dbReference type="Proteomes" id="UP000321362"/>
    </source>
</evidence>
<evidence type="ECO:0000256" key="6">
    <source>
        <dbReference type="ARBA" id="ARBA00023136"/>
    </source>
</evidence>
<sequence>MAELNASPQKSGAVRGRKKQNLRVDLTAMVDLAFLLITFFIMTTTLAKPKAMDLVMPVEGPREGTPASRSFTICLGKNNLVMWYLGELKNPIIPPTVTNFNNDGLRHAIMETSKKVHDKSGKSMIVLVKPSDHSVYSNMVNTLDELNITQIPSYAIVDIATPDIDALKQKGIY</sequence>
<protein>
    <submittedName>
        <fullName evidence="9">Biopolymer transporter ExbD</fullName>
    </submittedName>
</protein>
<dbReference type="PANTHER" id="PTHR30558:SF3">
    <property type="entry name" value="BIOPOLYMER TRANSPORT PROTEIN EXBD-RELATED"/>
    <property type="match status" value="1"/>
</dbReference>
<evidence type="ECO:0000256" key="3">
    <source>
        <dbReference type="ARBA" id="ARBA00022475"/>
    </source>
</evidence>
<keyword evidence="7" id="KW-0813">Transport</keyword>
<dbReference type="KEGG" id="mgk:FSB76_20210"/>
<keyword evidence="10" id="KW-1185">Reference proteome</keyword>
<dbReference type="AlphaFoldDB" id="A0A5B8W5C4"/>
<accession>A0A5B8W5C4</accession>
<proteinExistence type="inferred from homology"/>
<dbReference type="OrthoDB" id="952702at2"/>
<reference evidence="9 10" key="1">
    <citation type="journal article" date="2013" name="J. Microbiol.">
        <title>Mucilaginibacter ginsenosidivorax sp. nov., with ginsenoside converting activity isolated from sediment.</title>
        <authorList>
            <person name="Kim J.K."/>
            <person name="Choi T.E."/>
            <person name="Liu Q.M."/>
            <person name="Park H.Y."/>
            <person name="Yi T.H."/>
            <person name="Yoon M.H."/>
            <person name="Kim S.C."/>
            <person name="Im W.T."/>
        </authorList>
    </citation>
    <scope>NUCLEOTIDE SEQUENCE [LARGE SCALE GENOMIC DNA]</scope>
    <source>
        <strain evidence="9 10">KHI28</strain>
    </source>
</reference>
<dbReference type="GO" id="GO:0005886">
    <property type="term" value="C:plasma membrane"/>
    <property type="evidence" value="ECO:0007669"/>
    <property type="project" value="UniProtKB-SubCell"/>
</dbReference>
<keyword evidence="4 7" id="KW-0812">Transmembrane</keyword>
<organism evidence="9 10">
    <name type="scientific">Mucilaginibacter ginsenosidivorax</name>
    <dbReference type="NCBI Taxonomy" id="862126"/>
    <lineage>
        <taxon>Bacteria</taxon>
        <taxon>Pseudomonadati</taxon>
        <taxon>Bacteroidota</taxon>
        <taxon>Sphingobacteriia</taxon>
        <taxon>Sphingobacteriales</taxon>
        <taxon>Sphingobacteriaceae</taxon>
        <taxon>Mucilaginibacter</taxon>
    </lineage>
</organism>
<comment type="similarity">
    <text evidence="2 7">Belongs to the ExbD/TolR family.</text>
</comment>
<dbReference type="GO" id="GO:0015031">
    <property type="term" value="P:protein transport"/>
    <property type="evidence" value="ECO:0007669"/>
    <property type="project" value="UniProtKB-KW"/>
</dbReference>
<dbReference type="PANTHER" id="PTHR30558">
    <property type="entry name" value="EXBD MEMBRANE COMPONENT OF PMF-DRIVEN MACROMOLECULE IMPORT SYSTEM"/>
    <property type="match status" value="1"/>
</dbReference>
<keyword evidence="5 8" id="KW-1133">Transmembrane helix</keyword>
<evidence type="ECO:0000256" key="1">
    <source>
        <dbReference type="ARBA" id="ARBA00004162"/>
    </source>
</evidence>